<feature type="compositionally biased region" description="Low complexity" evidence="1">
    <location>
        <begin position="232"/>
        <end position="255"/>
    </location>
</feature>
<proteinExistence type="predicted"/>
<organism evidence="2 3">
    <name type="scientific">Puccinia striiformis</name>
    <dbReference type="NCBI Taxonomy" id="27350"/>
    <lineage>
        <taxon>Eukaryota</taxon>
        <taxon>Fungi</taxon>
        <taxon>Dikarya</taxon>
        <taxon>Basidiomycota</taxon>
        <taxon>Pucciniomycotina</taxon>
        <taxon>Pucciniomycetes</taxon>
        <taxon>Pucciniales</taxon>
        <taxon>Pucciniaceae</taxon>
        <taxon>Puccinia</taxon>
    </lineage>
</organism>
<dbReference type="PANTHER" id="PTHR22929">
    <property type="entry name" value="RNA POLYMERASE III TRANSCRIPTION INITIATION FACTOR B"/>
    <property type="match status" value="1"/>
</dbReference>
<accession>A0A2S4W8T9</accession>
<dbReference type="GO" id="GO:0000126">
    <property type="term" value="C:transcription factor TFIIIB complex"/>
    <property type="evidence" value="ECO:0007669"/>
    <property type="project" value="TreeGrafter"/>
</dbReference>
<feature type="region of interest" description="Disordered" evidence="1">
    <location>
        <begin position="224"/>
        <end position="258"/>
    </location>
</feature>
<feature type="region of interest" description="Disordered" evidence="1">
    <location>
        <begin position="372"/>
        <end position="463"/>
    </location>
</feature>
<dbReference type="PANTHER" id="PTHR22929:SF0">
    <property type="entry name" value="TRANSCRIPTION FACTOR TFIIIB COMPONENT B'' HOMOLOG"/>
    <property type="match status" value="1"/>
</dbReference>
<feature type="compositionally biased region" description="Low complexity" evidence="1">
    <location>
        <begin position="288"/>
        <end position="305"/>
    </location>
</feature>
<sequence length="967" mass="109453">MILDQDSLEVDRQDQEVELDEMEVVEESDATRLVNSNTWSKSIRGERWTVNDTGLFYDSFPGRTRRQIRLKWNKEEKKSPEDIIRALLDQPPNQSQGEGQGQAKDEEEEIEKLVIPSHLTNFDQYTRIVGIDCTGPIPKSDGQGSGPIDLVDNDDEEEDDLVIEENLGGWQQTVQASQQQQQLPTPPATAGLDGPLIIAAWKMKLKAQAVKAEQAVEKMTNPSAADLDVPVPTNTNTNTNMNPPTPATTTTTTTNQEEKQRAMVISELQTVKGGSRQFKPVNRTAASQQQQQLPTPPGTAGTDGPLIRSRRSTSVLTDTTSLGTKQPQQEDINVLHSHQQKAWSPPIDPLLDIAAFVDGVLQPTQDLDIPVPTNTNTNPPPPATTTTAKSQLPIKKKKQRAMVIRDQSDEPIDNQLENEQEEEDISPRLKRKRHLEQSRKNKKNKAQKITTTSINADDEEEGGDVSIEKINAKVNARAIKRRSNTQNGTTKKKQKSTTTEETIDEEEEEEDEVLDPSKVSMASLTNPNRSKGQSSEVLDKRLQLIIERRDREKQERSLARLESKRKAKLVLINRVKDVKARQVKFQELGGSEVGDNGSVVDKSDKNDEDIGQQGEDDEERDIDWAGDDNSTSIKENQKQKIIDEYGLDELNSDEDFEDFEEVEYDQFASSKNKKKTTQQQQEKESSTPQQTTTVDNNDDEEEEEEEVVEEDFNVDDYVPQASLYAPQLRVVNGQMILDQDSLEVDRRDQEVELDEMEVVEESDATRLVNSNTWSKSIRGERWTVNDTGLFYDSIVPGRTRRQIRLKWNKEEKKSPEEITRALLGKKPIREETPLEEELETISEDPLEDQPPNQSPSQGEGEGQAKDEEEEEIEKLVIPSHLTDFDQYARIVGIDCTGPIPVDPMDKWREKERLEFKQLQASTDKLKKSDEQGSGLMILLIMTMMRRMILSLRKILEGGVNWMARFKS</sequence>
<dbReference type="VEuPathDB" id="FungiDB:PSHT_06127"/>
<evidence type="ECO:0008006" key="4">
    <source>
        <dbReference type="Google" id="ProtNLM"/>
    </source>
</evidence>
<feature type="compositionally biased region" description="Acidic residues" evidence="1">
    <location>
        <begin position="606"/>
        <end position="626"/>
    </location>
</feature>
<reference evidence="3" key="2">
    <citation type="journal article" date="2018" name="BMC Genomics">
        <title>Genomic insights into host adaptation between the wheat stripe rust pathogen (Puccinia striiformis f. sp. tritici) and the barley stripe rust pathogen (Puccinia striiformis f. sp. hordei).</title>
        <authorList>
            <person name="Xia C."/>
            <person name="Wang M."/>
            <person name="Yin C."/>
            <person name="Cornejo O.E."/>
            <person name="Hulbert S.H."/>
            <person name="Chen X."/>
        </authorList>
    </citation>
    <scope>NUCLEOTIDE SEQUENCE [LARGE SCALE GENOMIC DNA]</scope>
    <source>
        <strain evidence="3">93TX-2</strain>
    </source>
</reference>
<dbReference type="VEuPathDB" id="FungiDB:PSTT_08652"/>
<feature type="region of interest" description="Disordered" evidence="1">
    <location>
        <begin position="584"/>
        <end position="637"/>
    </location>
</feature>
<dbReference type="GO" id="GO:0001156">
    <property type="term" value="F:TFIIIC-class transcription factor complex binding"/>
    <property type="evidence" value="ECO:0007669"/>
    <property type="project" value="TreeGrafter"/>
</dbReference>
<reference evidence="2 3" key="1">
    <citation type="submission" date="2017-12" db="EMBL/GenBank/DDBJ databases">
        <title>Gene loss provides genomic basis for host adaptation in cereal stripe rust fungi.</title>
        <authorList>
            <person name="Xia C."/>
        </authorList>
    </citation>
    <scope>NUCLEOTIDE SEQUENCE [LARGE SCALE GENOMIC DNA]</scope>
    <source>
        <strain evidence="2 3">93TX-2</strain>
    </source>
</reference>
<dbReference type="Proteomes" id="UP000238274">
    <property type="component" value="Unassembled WGS sequence"/>
</dbReference>
<feature type="compositionally biased region" description="Low complexity" evidence="1">
    <location>
        <begin position="686"/>
        <end position="695"/>
    </location>
</feature>
<feature type="region of interest" description="Disordered" evidence="1">
    <location>
        <begin position="478"/>
        <end position="539"/>
    </location>
</feature>
<comment type="caution">
    <text evidence="2">The sequence shown here is derived from an EMBL/GenBank/DDBJ whole genome shotgun (WGS) entry which is preliminary data.</text>
</comment>
<dbReference type="GO" id="GO:0070898">
    <property type="term" value="P:RNA polymerase III preinitiation complex assembly"/>
    <property type="evidence" value="ECO:0007669"/>
    <property type="project" value="TreeGrafter"/>
</dbReference>
<feature type="compositionally biased region" description="Acidic residues" evidence="1">
    <location>
        <begin position="696"/>
        <end position="712"/>
    </location>
</feature>
<gene>
    <name evidence="2" type="ORF">PSHT_06127</name>
</gene>
<protein>
    <recommendedName>
        <fullName evidence="4">Myb-like domain-containing protein</fullName>
    </recommendedName>
</protein>
<dbReference type="EMBL" id="PKSM01000070">
    <property type="protein sequence ID" value="POW18168.1"/>
    <property type="molecule type" value="Genomic_DNA"/>
</dbReference>
<feature type="compositionally biased region" description="Polar residues" evidence="1">
    <location>
        <begin position="520"/>
        <end position="536"/>
    </location>
</feature>
<feature type="region of interest" description="Disordered" evidence="1">
    <location>
        <begin position="664"/>
        <end position="712"/>
    </location>
</feature>
<evidence type="ECO:0000256" key="1">
    <source>
        <dbReference type="SAM" id="MobiDB-lite"/>
    </source>
</evidence>
<dbReference type="AlphaFoldDB" id="A0A2S4W8T9"/>
<feature type="compositionally biased region" description="Basic residues" evidence="1">
    <location>
        <begin position="428"/>
        <end position="446"/>
    </location>
</feature>
<feature type="compositionally biased region" description="Acidic residues" evidence="1">
    <location>
        <begin position="409"/>
        <end position="424"/>
    </location>
</feature>
<name>A0A2S4W8T9_9BASI</name>
<keyword evidence="3" id="KW-1185">Reference proteome</keyword>
<feature type="region of interest" description="Disordered" evidence="1">
    <location>
        <begin position="88"/>
        <end position="107"/>
    </location>
</feature>
<feature type="compositionally biased region" description="Acidic residues" evidence="1">
    <location>
        <begin position="501"/>
        <end position="514"/>
    </location>
</feature>
<dbReference type="OrthoDB" id="272624at2759"/>
<evidence type="ECO:0000313" key="2">
    <source>
        <dbReference type="EMBL" id="POW18168.1"/>
    </source>
</evidence>
<feature type="region of interest" description="Disordered" evidence="1">
    <location>
        <begin position="280"/>
        <end position="308"/>
    </location>
</feature>
<feature type="region of interest" description="Disordered" evidence="1">
    <location>
        <begin position="818"/>
        <end position="871"/>
    </location>
</feature>
<evidence type="ECO:0000313" key="3">
    <source>
        <dbReference type="Proteomes" id="UP000238274"/>
    </source>
</evidence>
<reference evidence="3" key="3">
    <citation type="journal article" date="2018" name="Mol. Plant Microbe Interact.">
        <title>Genome sequence resources for the wheat stripe rust pathogen (Puccinia striiformis f. sp. tritici) and the barley stripe rust pathogen (Puccinia striiformis f. sp. hordei).</title>
        <authorList>
            <person name="Xia C."/>
            <person name="Wang M."/>
            <person name="Yin C."/>
            <person name="Cornejo O.E."/>
            <person name="Hulbert S.H."/>
            <person name="Chen X."/>
        </authorList>
    </citation>
    <scope>NUCLEOTIDE SEQUENCE [LARGE SCALE GENOMIC DNA]</scope>
    <source>
        <strain evidence="3">93TX-2</strain>
    </source>
</reference>
<feature type="compositionally biased region" description="Acidic residues" evidence="1">
    <location>
        <begin position="833"/>
        <end position="847"/>
    </location>
</feature>